<organism evidence="1 2">
    <name type="scientific">Gillisia lutea</name>
    <dbReference type="NCBI Taxonomy" id="2909668"/>
    <lineage>
        <taxon>Bacteria</taxon>
        <taxon>Pseudomonadati</taxon>
        <taxon>Bacteroidota</taxon>
        <taxon>Flavobacteriia</taxon>
        <taxon>Flavobacteriales</taxon>
        <taxon>Flavobacteriaceae</taxon>
        <taxon>Gillisia</taxon>
    </lineage>
</organism>
<dbReference type="RefSeq" id="WP_236133399.1">
    <property type="nucleotide sequence ID" value="NZ_JAKGTH010000007.1"/>
</dbReference>
<accession>A0ABS9EHE8</accession>
<evidence type="ECO:0008006" key="3">
    <source>
        <dbReference type="Google" id="ProtNLM"/>
    </source>
</evidence>
<name>A0ABS9EHE8_9FLAO</name>
<reference evidence="1" key="1">
    <citation type="submission" date="2022-01" db="EMBL/GenBank/DDBJ databases">
        <title>Gillisia lutea sp. nov., isolated from marine plastic residues from the Malvarosa beach (Valencia, Spain).</title>
        <authorList>
            <person name="Vidal-Verdu A."/>
            <person name="Molina-Menor E."/>
            <person name="Satari L."/>
            <person name="Pascual J."/>
            <person name="Pereto J."/>
            <person name="Porcar M."/>
        </authorList>
    </citation>
    <scope>NUCLEOTIDE SEQUENCE</scope>
    <source>
        <strain evidence="1">M10.2A</strain>
    </source>
</reference>
<gene>
    <name evidence="1" type="ORF">L1I30_06200</name>
</gene>
<dbReference type="PROSITE" id="PS51257">
    <property type="entry name" value="PROKAR_LIPOPROTEIN"/>
    <property type="match status" value="1"/>
</dbReference>
<evidence type="ECO:0000313" key="1">
    <source>
        <dbReference type="EMBL" id="MCF4101249.1"/>
    </source>
</evidence>
<proteinExistence type="predicted"/>
<protein>
    <recommendedName>
        <fullName evidence="3">Lipocalin-like domain-containing protein</fullName>
    </recommendedName>
</protein>
<comment type="caution">
    <text evidence="1">The sequence shown here is derived from an EMBL/GenBank/DDBJ whole genome shotgun (WGS) entry which is preliminary data.</text>
</comment>
<dbReference type="Proteomes" id="UP001179363">
    <property type="component" value="Unassembled WGS sequence"/>
</dbReference>
<dbReference type="EMBL" id="JAKGTH010000007">
    <property type="protein sequence ID" value="MCF4101249.1"/>
    <property type="molecule type" value="Genomic_DNA"/>
</dbReference>
<keyword evidence="2" id="KW-1185">Reference proteome</keyword>
<evidence type="ECO:0000313" key="2">
    <source>
        <dbReference type="Proteomes" id="UP001179363"/>
    </source>
</evidence>
<sequence length="129" mass="14511">MKKLLLILALIGTVLSCTDDDISTDPELSGNFYLTDISCFCGFNPEIDFKDFKLQFSSTNNSFTLINPTEDYFYIGSSGTYNYELDDTILKVEGAASYIYSFEGNKLTLTLLDDPMVADDELVLTYQKE</sequence>